<dbReference type="AlphaFoldDB" id="A0AAD4MSB7"/>
<evidence type="ECO:0000313" key="2">
    <source>
        <dbReference type="EMBL" id="KAI1703327.1"/>
    </source>
</evidence>
<protein>
    <submittedName>
        <fullName evidence="2">ISXO2-like transposase domain-containing protein</fullName>
    </submittedName>
</protein>
<dbReference type="EMBL" id="JAKKPZ010000084">
    <property type="protein sequence ID" value="KAI1703327.1"/>
    <property type="molecule type" value="Genomic_DNA"/>
</dbReference>
<dbReference type="SMART" id="SM01126">
    <property type="entry name" value="DDE_Tnp_IS1595"/>
    <property type="match status" value="1"/>
</dbReference>
<dbReference type="Proteomes" id="UP001201812">
    <property type="component" value="Unassembled WGS sequence"/>
</dbReference>
<organism evidence="2 3">
    <name type="scientific">Ditylenchus destructor</name>
    <dbReference type="NCBI Taxonomy" id="166010"/>
    <lineage>
        <taxon>Eukaryota</taxon>
        <taxon>Metazoa</taxon>
        <taxon>Ecdysozoa</taxon>
        <taxon>Nematoda</taxon>
        <taxon>Chromadorea</taxon>
        <taxon>Rhabditida</taxon>
        <taxon>Tylenchina</taxon>
        <taxon>Tylenchomorpha</taxon>
        <taxon>Sphaerularioidea</taxon>
        <taxon>Anguinidae</taxon>
        <taxon>Anguininae</taxon>
        <taxon>Ditylenchus</taxon>
    </lineage>
</organism>
<evidence type="ECO:0000259" key="1">
    <source>
        <dbReference type="SMART" id="SM01126"/>
    </source>
</evidence>
<dbReference type="Pfam" id="PF12762">
    <property type="entry name" value="DDE_Tnp_IS1595"/>
    <property type="match status" value="1"/>
</dbReference>
<dbReference type="PANTHER" id="PTHR47163">
    <property type="entry name" value="DDE_TNP_IS1595 DOMAIN-CONTAINING PROTEIN"/>
    <property type="match status" value="1"/>
</dbReference>
<reference evidence="2" key="1">
    <citation type="submission" date="2022-01" db="EMBL/GenBank/DDBJ databases">
        <title>Genome Sequence Resource for Two Populations of Ditylenchus destructor, the Migratory Endoparasitic Phytonematode.</title>
        <authorList>
            <person name="Zhang H."/>
            <person name="Lin R."/>
            <person name="Xie B."/>
        </authorList>
    </citation>
    <scope>NUCLEOTIDE SEQUENCE</scope>
    <source>
        <strain evidence="2">BazhouSP</strain>
    </source>
</reference>
<proteinExistence type="predicted"/>
<evidence type="ECO:0000313" key="3">
    <source>
        <dbReference type="Proteomes" id="UP001201812"/>
    </source>
</evidence>
<feature type="domain" description="ISXO2-like transposase" evidence="1">
    <location>
        <begin position="1"/>
        <end position="124"/>
    </location>
</feature>
<dbReference type="InterPro" id="IPR053164">
    <property type="entry name" value="IS1016-like_transposase"/>
</dbReference>
<dbReference type="InterPro" id="IPR024445">
    <property type="entry name" value="Tnp_ISXO2-like"/>
</dbReference>
<name>A0AAD4MSB7_9BILA</name>
<accession>A0AAD4MSB7</accession>
<sequence length="167" mass="20118">MQTEKRQWYFGGVERGSSENCFIVPIKSQTAVELCDKIHNFIEDGSIIMHDGLASYGKIDDMKKQFEHYEVIHKYNFVDPENPEVHTQTIESAWQKFKQANRKRYGTKRDLFMLFLVEHMWRKKFAGRDSLFNFWTHVRETYKPVEGELEYRQTFDKEYDHDVFDDV</sequence>
<comment type="caution">
    <text evidence="2">The sequence shown here is derived from an EMBL/GenBank/DDBJ whole genome shotgun (WGS) entry which is preliminary data.</text>
</comment>
<keyword evidence="3" id="KW-1185">Reference proteome</keyword>
<gene>
    <name evidence="2" type="ORF">DdX_14962</name>
</gene>
<dbReference type="PANTHER" id="PTHR47163:SF2">
    <property type="entry name" value="SI:DKEY-17M8.2"/>
    <property type="match status" value="1"/>
</dbReference>